<reference evidence="2 3" key="1">
    <citation type="submission" date="2017-07" db="EMBL/GenBank/DDBJ databases">
        <title>Draft genome sequence of Enterobacter cloacae ST128, a clinical strain coproducing KPC-2 and NDM-1 carbapenemases.</title>
        <authorList>
            <person name="Li X."/>
        </authorList>
    </citation>
    <scope>NUCLEOTIDE SEQUENCE [LARGE SCALE GENOMIC DNA]</scope>
    <source>
        <strain evidence="2 3">HBY</strain>
    </source>
</reference>
<evidence type="ECO:0000313" key="3">
    <source>
        <dbReference type="Proteomes" id="UP000231328"/>
    </source>
</evidence>
<dbReference type="SUPFAM" id="SSF48452">
    <property type="entry name" value="TPR-like"/>
    <property type="match status" value="1"/>
</dbReference>
<proteinExistence type="predicted"/>
<name>A0AAP8KKT1_9ENTR</name>
<dbReference type="InterPro" id="IPR019734">
    <property type="entry name" value="TPR_rpt"/>
</dbReference>
<dbReference type="PROSITE" id="PS50005">
    <property type="entry name" value="TPR"/>
    <property type="match status" value="1"/>
</dbReference>
<accession>A0AAP8KKT1</accession>
<keyword evidence="1" id="KW-0802">TPR repeat</keyword>
<dbReference type="SMART" id="SM00028">
    <property type="entry name" value="TPR"/>
    <property type="match status" value="1"/>
</dbReference>
<feature type="repeat" description="TPR" evidence="1">
    <location>
        <begin position="13"/>
        <end position="46"/>
    </location>
</feature>
<dbReference type="AlphaFoldDB" id="A0AAP8KKT1"/>
<protein>
    <recommendedName>
        <fullName evidence="4">Tetratricopeptide repeat protein</fullName>
    </recommendedName>
</protein>
<evidence type="ECO:0000313" key="2">
    <source>
        <dbReference type="EMBL" id="PJG36089.1"/>
    </source>
</evidence>
<dbReference type="RefSeq" id="WP_127345954.1">
    <property type="nucleotide sequence ID" value="NZ_NMVR01000621.1"/>
</dbReference>
<feature type="non-terminal residue" evidence="2">
    <location>
        <position position="1"/>
    </location>
</feature>
<dbReference type="Pfam" id="PF13181">
    <property type="entry name" value="TPR_8"/>
    <property type="match status" value="1"/>
</dbReference>
<sequence>LKHVLTIDKNHVDARYNLGLALFMKNEDIDEAITHFKEAVTIDPKHLLSQHALKTFTKMKEEE</sequence>
<dbReference type="InterPro" id="IPR011990">
    <property type="entry name" value="TPR-like_helical_dom_sf"/>
</dbReference>
<evidence type="ECO:0000256" key="1">
    <source>
        <dbReference type="PROSITE-ProRule" id="PRU00339"/>
    </source>
</evidence>
<organism evidence="2 3">
    <name type="scientific">Enterobacter hormaechei</name>
    <dbReference type="NCBI Taxonomy" id="158836"/>
    <lineage>
        <taxon>Bacteria</taxon>
        <taxon>Pseudomonadati</taxon>
        <taxon>Pseudomonadota</taxon>
        <taxon>Gammaproteobacteria</taxon>
        <taxon>Enterobacterales</taxon>
        <taxon>Enterobacteriaceae</taxon>
        <taxon>Enterobacter</taxon>
        <taxon>Enterobacter cloacae complex</taxon>
    </lineage>
</organism>
<gene>
    <name evidence="2" type="ORF">CGZ54_30425</name>
</gene>
<dbReference type="EMBL" id="NMVR01000621">
    <property type="protein sequence ID" value="PJG36089.1"/>
    <property type="molecule type" value="Genomic_DNA"/>
</dbReference>
<dbReference type="Gene3D" id="1.25.40.10">
    <property type="entry name" value="Tetratricopeptide repeat domain"/>
    <property type="match status" value="1"/>
</dbReference>
<evidence type="ECO:0008006" key="4">
    <source>
        <dbReference type="Google" id="ProtNLM"/>
    </source>
</evidence>
<comment type="caution">
    <text evidence="2">The sequence shown here is derived from an EMBL/GenBank/DDBJ whole genome shotgun (WGS) entry which is preliminary data.</text>
</comment>
<dbReference type="Proteomes" id="UP000231328">
    <property type="component" value="Unassembled WGS sequence"/>
</dbReference>